<gene>
    <name evidence="3" type="ORF">AFUS01_LOCUS8516</name>
</gene>
<name>A0A8J2NS37_9HEXA</name>
<proteinExistence type="inferred from homology"/>
<keyword evidence="1" id="KW-0443">Lipid metabolism</keyword>
<evidence type="ECO:0000313" key="4">
    <source>
        <dbReference type="Proteomes" id="UP000708208"/>
    </source>
</evidence>
<evidence type="ECO:0000313" key="3">
    <source>
        <dbReference type="EMBL" id="CAG7719178.1"/>
    </source>
</evidence>
<dbReference type="OrthoDB" id="429813at2759"/>
<keyword evidence="1" id="KW-0560">Oxidoreductase</keyword>
<comment type="function">
    <text evidence="1">Catalyzes the reduction of fatty acyl-CoA to fatty alcohols.</text>
</comment>
<comment type="similarity">
    <text evidence="1">Belongs to the fatty acyl-CoA reductase family.</text>
</comment>
<dbReference type="EC" id="1.2.1.84" evidence="1"/>
<comment type="catalytic activity">
    <reaction evidence="1">
        <text>a long-chain fatty acyl-CoA + 2 NADPH + 2 H(+) = a long-chain primary fatty alcohol + 2 NADP(+) + CoA</text>
        <dbReference type="Rhea" id="RHEA:52716"/>
        <dbReference type="ChEBI" id="CHEBI:15378"/>
        <dbReference type="ChEBI" id="CHEBI:57287"/>
        <dbReference type="ChEBI" id="CHEBI:57783"/>
        <dbReference type="ChEBI" id="CHEBI:58349"/>
        <dbReference type="ChEBI" id="CHEBI:77396"/>
        <dbReference type="ChEBI" id="CHEBI:83139"/>
        <dbReference type="EC" id="1.2.1.84"/>
    </reaction>
</comment>
<organism evidence="3 4">
    <name type="scientific">Allacma fusca</name>
    <dbReference type="NCBI Taxonomy" id="39272"/>
    <lineage>
        <taxon>Eukaryota</taxon>
        <taxon>Metazoa</taxon>
        <taxon>Ecdysozoa</taxon>
        <taxon>Arthropoda</taxon>
        <taxon>Hexapoda</taxon>
        <taxon>Collembola</taxon>
        <taxon>Symphypleona</taxon>
        <taxon>Sminthuridae</taxon>
        <taxon>Allacma</taxon>
    </lineage>
</organism>
<dbReference type="GO" id="GO:0005777">
    <property type="term" value="C:peroxisome"/>
    <property type="evidence" value="ECO:0007669"/>
    <property type="project" value="TreeGrafter"/>
</dbReference>
<dbReference type="AlphaFoldDB" id="A0A8J2NS37"/>
<dbReference type="PANTHER" id="PTHR11011">
    <property type="entry name" value="MALE STERILITY PROTEIN 2-RELATED"/>
    <property type="match status" value="1"/>
</dbReference>
<evidence type="ECO:0000259" key="2">
    <source>
        <dbReference type="Pfam" id="PF07993"/>
    </source>
</evidence>
<dbReference type="Proteomes" id="UP000708208">
    <property type="component" value="Unassembled WGS sequence"/>
</dbReference>
<dbReference type="GO" id="GO:0035336">
    <property type="term" value="P:long-chain fatty-acyl-CoA metabolic process"/>
    <property type="evidence" value="ECO:0007669"/>
    <property type="project" value="TreeGrafter"/>
</dbReference>
<dbReference type="PANTHER" id="PTHR11011:SF45">
    <property type="entry name" value="FATTY ACYL-COA REDUCTASE CG8306-RELATED"/>
    <property type="match status" value="1"/>
</dbReference>
<keyword evidence="1" id="KW-0521">NADP</keyword>
<keyword evidence="1" id="KW-0444">Lipid biosynthesis</keyword>
<dbReference type="GO" id="GO:0080019">
    <property type="term" value="F:alcohol-forming very long-chain fatty acyl-CoA reductase activity"/>
    <property type="evidence" value="ECO:0007669"/>
    <property type="project" value="InterPro"/>
</dbReference>
<feature type="domain" description="Thioester reductase (TE)" evidence="2">
    <location>
        <begin position="19"/>
        <end position="103"/>
    </location>
</feature>
<reference evidence="3" key="1">
    <citation type="submission" date="2021-06" db="EMBL/GenBank/DDBJ databases">
        <authorList>
            <person name="Hodson N. C."/>
            <person name="Mongue J. A."/>
            <person name="Jaron S. K."/>
        </authorList>
    </citation>
    <scope>NUCLEOTIDE SEQUENCE</scope>
</reference>
<protein>
    <recommendedName>
        <fullName evidence="1">Fatty acyl-CoA reductase</fullName>
        <ecNumber evidence="1">1.2.1.84</ecNumber>
    </recommendedName>
</protein>
<evidence type="ECO:0000256" key="1">
    <source>
        <dbReference type="RuleBase" id="RU363097"/>
    </source>
</evidence>
<keyword evidence="4" id="KW-1185">Reference proteome</keyword>
<dbReference type="InterPro" id="IPR026055">
    <property type="entry name" value="FAR"/>
</dbReference>
<accession>A0A8J2NS37</accession>
<dbReference type="InterPro" id="IPR013120">
    <property type="entry name" value="FAR_NAD-bd"/>
</dbReference>
<sequence>MESESSEIVEFFTGKSILITGGTGFVGKTLIEKILRSCPEVVKIYVLIREKRKQCPAVRLQNLLNEPIFQELKKLQPNFNEKVVGISGDATIPKLGICSEDVEVGLPLMVPIVVFRK</sequence>
<dbReference type="Pfam" id="PF07993">
    <property type="entry name" value="NAD_binding_4"/>
    <property type="match status" value="1"/>
</dbReference>
<dbReference type="GO" id="GO:0102965">
    <property type="term" value="F:alcohol-forming long-chain fatty acyl-CoA reductase activity"/>
    <property type="evidence" value="ECO:0007669"/>
    <property type="project" value="UniProtKB-EC"/>
</dbReference>
<dbReference type="EMBL" id="CAJVCH010059219">
    <property type="protein sequence ID" value="CAG7719178.1"/>
    <property type="molecule type" value="Genomic_DNA"/>
</dbReference>
<comment type="caution">
    <text evidence="3">The sequence shown here is derived from an EMBL/GenBank/DDBJ whole genome shotgun (WGS) entry which is preliminary data.</text>
</comment>